<keyword evidence="2" id="KW-1185">Reference proteome</keyword>
<comment type="caution">
    <text evidence="1">The sequence shown here is derived from an EMBL/GenBank/DDBJ whole genome shotgun (WGS) entry which is preliminary data.</text>
</comment>
<gene>
    <name evidence="1" type="ORF">AB4Y32_19945</name>
</gene>
<proteinExistence type="predicted"/>
<evidence type="ECO:0000313" key="2">
    <source>
        <dbReference type="Proteomes" id="UP001558850"/>
    </source>
</evidence>
<organism evidence="1 2">
    <name type="scientific">Paraburkholderia phymatum</name>
    <dbReference type="NCBI Taxonomy" id="148447"/>
    <lineage>
        <taxon>Bacteria</taxon>
        <taxon>Pseudomonadati</taxon>
        <taxon>Pseudomonadota</taxon>
        <taxon>Betaproteobacteria</taxon>
        <taxon>Burkholderiales</taxon>
        <taxon>Burkholderiaceae</taxon>
        <taxon>Paraburkholderia</taxon>
    </lineage>
</organism>
<dbReference type="Proteomes" id="UP001558850">
    <property type="component" value="Unassembled WGS sequence"/>
</dbReference>
<name>A0ACC6U3I3_9BURK</name>
<accession>A0ACC6U3I3</accession>
<protein>
    <submittedName>
        <fullName evidence="1">Lactonase family protein</fullName>
    </submittedName>
</protein>
<dbReference type="EMBL" id="JBFRCH010000011">
    <property type="protein sequence ID" value="MEX3934047.1"/>
    <property type="molecule type" value="Genomic_DNA"/>
</dbReference>
<evidence type="ECO:0000313" key="1">
    <source>
        <dbReference type="EMBL" id="MEX3934047.1"/>
    </source>
</evidence>
<sequence length="377" mass="39760">MSAPTPASFFAIVSNAADGDLAVFRVDASTGRIECIARHPAGEAVMPMALSADGSVLHAATRAAKRTIVTYSVDSRTGGLTRLRTTSIASSLAYLSLTPSGAWLLGASYGEHSVSLYRAVDVHAHAHVEPVQVIDGIEHAHSIVASADGRFAYVASLGSDTVSCYAIVERAADARLELVQTVRVEPGFGPRHLRFSPDGETLYVSSEFRATVAVFARDAETGTLTARSIAPRAPALAHLHDGRARPLAAGSAGAQVDPSTLVWAADIQLTPDGRFVFVAERTTSRLIGYRVTDHGTLEYAGYTDTETQPRGFRIDSGGRFLIACGEQSTHVAVYAIDAGSGALAMLSRCEGGRGANWIEIIPQTQPTPCTTSAEPTH</sequence>
<reference evidence="1" key="1">
    <citation type="submission" date="2024-07" db="EMBL/GenBank/DDBJ databases">
        <title>A survey of Mimosa microsymbionts across Brazilian biomes reveals a high diversity of Paraburkholderia nodulating endemic species, but also that Cupriavidus is common as a symbiont of widespread species.</title>
        <authorList>
            <person name="Rouws L."/>
            <person name="Barauna A."/>
            <person name="Beukes C."/>
            <person name="Rouws J.R.C."/>
            <person name="De Faria S.M."/>
            <person name="Gross E."/>
            <person name="Bueno Dos Reis Junior F."/>
            <person name="Simon M.F."/>
            <person name="Maluk M."/>
            <person name="Odee D.W."/>
            <person name="Kenicer G."/>
            <person name="Young J.P.W."/>
            <person name="Reis V.M."/>
            <person name="Zilli J."/>
            <person name="James E.K."/>
        </authorList>
    </citation>
    <scope>NUCLEOTIDE SEQUENCE</scope>
    <source>
        <strain evidence="1">EG181B</strain>
    </source>
</reference>